<dbReference type="EMBL" id="JAACFV010000039">
    <property type="protein sequence ID" value="KAF7509604.1"/>
    <property type="molecule type" value="Genomic_DNA"/>
</dbReference>
<protein>
    <submittedName>
        <fullName evidence="2">Uncharacterized protein</fullName>
    </submittedName>
</protein>
<sequence length="166" mass="18861">MGVKAVHKGFKSKIPTRKEQWSKNLPGSGEEGSSRAAEASLLRMEVNTLVYACGDKFGIRVLKAAATKKFARSIVFRVTAPGDSELRSELLLLYIRHREAVTCDLAKKMVEHEPLTWKVYLEMRAALDAEKERFARLEDKLDARNAEIKEKDADLRDVRRKLDSGW</sequence>
<dbReference type="Proteomes" id="UP000606974">
    <property type="component" value="Unassembled WGS sequence"/>
</dbReference>
<feature type="coiled-coil region" evidence="1">
    <location>
        <begin position="120"/>
        <end position="161"/>
    </location>
</feature>
<accession>A0A8H7E3Y3</accession>
<evidence type="ECO:0000313" key="2">
    <source>
        <dbReference type="EMBL" id="KAF7509604.1"/>
    </source>
</evidence>
<reference evidence="2" key="1">
    <citation type="submission" date="2020-02" db="EMBL/GenBank/DDBJ databases">
        <authorList>
            <person name="Palmer J.M."/>
        </authorList>
    </citation>
    <scope>NUCLEOTIDE SEQUENCE</scope>
    <source>
        <strain evidence="2">EPUS1.4</strain>
        <tissue evidence="2">Thallus</tissue>
    </source>
</reference>
<name>A0A8H7E3Y3_9EURO</name>
<evidence type="ECO:0000313" key="3">
    <source>
        <dbReference type="Proteomes" id="UP000606974"/>
    </source>
</evidence>
<evidence type="ECO:0000256" key="1">
    <source>
        <dbReference type="SAM" id="Coils"/>
    </source>
</evidence>
<keyword evidence="1" id="KW-0175">Coiled coil</keyword>
<organism evidence="2 3">
    <name type="scientific">Endocarpon pusillum</name>
    <dbReference type="NCBI Taxonomy" id="364733"/>
    <lineage>
        <taxon>Eukaryota</taxon>
        <taxon>Fungi</taxon>
        <taxon>Dikarya</taxon>
        <taxon>Ascomycota</taxon>
        <taxon>Pezizomycotina</taxon>
        <taxon>Eurotiomycetes</taxon>
        <taxon>Chaetothyriomycetidae</taxon>
        <taxon>Verrucariales</taxon>
        <taxon>Verrucariaceae</taxon>
        <taxon>Endocarpon</taxon>
    </lineage>
</organism>
<keyword evidence="3" id="KW-1185">Reference proteome</keyword>
<proteinExistence type="predicted"/>
<dbReference type="AlphaFoldDB" id="A0A8H7E3Y3"/>
<dbReference type="OrthoDB" id="6359816at2759"/>
<comment type="caution">
    <text evidence="2">The sequence shown here is derived from an EMBL/GenBank/DDBJ whole genome shotgun (WGS) entry which is preliminary data.</text>
</comment>
<gene>
    <name evidence="2" type="ORF">GJ744_007642</name>
</gene>